<gene>
    <name evidence="2" type="ORF">Airi01_055650</name>
</gene>
<reference evidence="2" key="1">
    <citation type="submission" date="2023-03" db="EMBL/GenBank/DDBJ databases">
        <title>Actinoallomurus iriomotensis NBRC 103681.</title>
        <authorList>
            <person name="Ichikawa N."/>
            <person name="Sato H."/>
            <person name="Tonouchi N."/>
        </authorList>
    </citation>
    <scope>NUCLEOTIDE SEQUENCE</scope>
    <source>
        <strain evidence="2">NBRC 103681</strain>
    </source>
</reference>
<name>A0A9W6RKC8_9ACTN</name>
<proteinExistence type="predicted"/>
<evidence type="ECO:0000313" key="2">
    <source>
        <dbReference type="EMBL" id="GLY77298.1"/>
    </source>
</evidence>
<comment type="caution">
    <text evidence="2">The sequence shown here is derived from an EMBL/GenBank/DDBJ whole genome shotgun (WGS) entry which is preliminary data.</text>
</comment>
<dbReference type="InterPro" id="IPR017853">
    <property type="entry name" value="GH"/>
</dbReference>
<feature type="signal peptide" evidence="1">
    <location>
        <begin position="1"/>
        <end position="26"/>
    </location>
</feature>
<sequence length="318" mass="33599">MRKIWSGMSALLVAGSTLAAAVPAQADTTRPEVIHTVASDAIGGLPIKSLDGTKEYIPQAPARSSLPNAARTGTPAHRAENIWPTGATGYDISWPQCPAHNPVLPPDSDIAVVGVNDGTPFTALPCIEQQLAWSPNGVHAQYMILDSPIGSTTDTALQYAYHGPAGNCASDNYYCQAFNWGWNAANYSVQIATAAGATSNSYWLDVELPTATSINQPGPDCYAANFWTCDPKVNSTIVGAAIAALTAQHKQAGIYSTQLQWGKITNGFKVGLPIWIAGWSHPGATYCDPANASSYWFGGGKPWLVQGLPTDYDPDTAC</sequence>
<evidence type="ECO:0000313" key="3">
    <source>
        <dbReference type="Proteomes" id="UP001165135"/>
    </source>
</evidence>
<dbReference type="Proteomes" id="UP001165135">
    <property type="component" value="Unassembled WGS sequence"/>
</dbReference>
<dbReference type="AlphaFoldDB" id="A0A9W6RKC8"/>
<feature type="chain" id="PRO_5040999672" description="Secreted protein" evidence="1">
    <location>
        <begin position="27"/>
        <end position="318"/>
    </location>
</feature>
<evidence type="ECO:0000256" key="1">
    <source>
        <dbReference type="SAM" id="SignalP"/>
    </source>
</evidence>
<organism evidence="2 3">
    <name type="scientific">Actinoallomurus iriomotensis</name>
    <dbReference type="NCBI Taxonomy" id="478107"/>
    <lineage>
        <taxon>Bacteria</taxon>
        <taxon>Bacillati</taxon>
        <taxon>Actinomycetota</taxon>
        <taxon>Actinomycetes</taxon>
        <taxon>Streptosporangiales</taxon>
        <taxon>Thermomonosporaceae</taxon>
        <taxon>Actinoallomurus</taxon>
    </lineage>
</organism>
<keyword evidence="1" id="KW-0732">Signal</keyword>
<accession>A0A9W6RKC8</accession>
<evidence type="ECO:0008006" key="4">
    <source>
        <dbReference type="Google" id="ProtNLM"/>
    </source>
</evidence>
<dbReference type="SUPFAM" id="SSF51445">
    <property type="entry name" value="(Trans)glycosidases"/>
    <property type="match status" value="1"/>
</dbReference>
<dbReference type="EMBL" id="BSTJ01000007">
    <property type="protein sequence ID" value="GLY77298.1"/>
    <property type="molecule type" value="Genomic_DNA"/>
</dbReference>
<protein>
    <recommendedName>
        <fullName evidence="4">Secreted protein</fullName>
    </recommendedName>
</protein>